<evidence type="ECO:0000259" key="1">
    <source>
        <dbReference type="Pfam" id="PF02627"/>
    </source>
</evidence>
<evidence type="ECO:0000313" key="2">
    <source>
        <dbReference type="EMBL" id="GGA75123.1"/>
    </source>
</evidence>
<dbReference type="InterPro" id="IPR003779">
    <property type="entry name" value="CMD-like"/>
</dbReference>
<gene>
    <name evidence="2" type="ORF">GCM10011385_31430</name>
</gene>
<dbReference type="Proteomes" id="UP000636264">
    <property type="component" value="Unassembled WGS sequence"/>
</dbReference>
<dbReference type="GO" id="GO:0051920">
    <property type="term" value="F:peroxiredoxin activity"/>
    <property type="evidence" value="ECO:0007669"/>
    <property type="project" value="InterPro"/>
</dbReference>
<organism evidence="2 3">
    <name type="scientific">Nitratireductor aestuarii</name>
    <dbReference type="NCBI Taxonomy" id="1735103"/>
    <lineage>
        <taxon>Bacteria</taxon>
        <taxon>Pseudomonadati</taxon>
        <taxon>Pseudomonadota</taxon>
        <taxon>Alphaproteobacteria</taxon>
        <taxon>Hyphomicrobiales</taxon>
        <taxon>Phyllobacteriaceae</taxon>
        <taxon>Nitratireductor</taxon>
    </lineage>
</organism>
<sequence length="258" mass="28187">MTEQLTPEQREIKEFFIAERGYWRPWTETILRINPQFLKRYASYAGYPARTGPLSKRMIELIYIALDASATHLFENGVNTHLLLAHEAGATPADVLDVLHLVSAQGLESVYSAVEILAEEAGIALAPKVPANLRARADRIFPADSRFVAVLAQLDPGYLEVLVDFLEYGDPVDGLSPSERLLVEIALNSCFTGYNAKALRRLIRVALDAGIAHAEILQAIQLGAHLSVHGTALGATLLDQFLSSQTQTSSQTAKHKAG</sequence>
<dbReference type="PANTHER" id="PTHR33930">
    <property type="entry name" value="ALKYL HYDROPEROXIDE REDUCTASE AHPD"/>
    <property type="match status" value="1"/>
</dbReference>
<dbReference type="PANTHER" id="PTHR33930:SF2">
    <property type="entry name" value="BLR3452 PROTEIN"/>
    <property type="match status" value="1"/>
</dbReference>
<name>A0A916RZG8_9HYPH</name>
<evidence type="ECO:0000313" key="3">
    <source>
        <dbReference type="Proteomes" id="UP000636264"/>
    </source>
</evidence>
<accession>A0A916RZG8</accession>
<dbReference type="AlphaFoldDB" id="A0A916RZG8"/>
<reference evidence="2" key="2">
    <citation type="submission" date="2020-09" db="EMBL/GenBank/DDBJ databases">
        <authorList>
            <person name="Sun Q."/>
            <person name="Zhou Y."/>
        </authorList>
    </citation>
    <scope>NUCLEOTIDE SEQUENCE</scope>
    <source>
        <strain evidence="2">CGMCC 1.15320</strain>
    </source>
</reference>
<keyword evidence="3" id="KW-1185">Reference proteome</keyword>
<reference evidence="2" key="1">
    <citation type="journal article" date="2014" name="Int. J. Syst. Evol. Microbiol.">
        <title>Complete genome sequence of Corynebacterium casei LMG S-19264T (=DSM 44701T), isolated from a smear-ripened cheese.</title>
        <authorList>
            <consortium name="US DOE Joint Genome Institute (JGI-PGF)"/>
            <person name="Walter F."/>
            <person name="Albersmeier A."/>
            <person name="Kalinowski J."/>
            <person name="Ruckert C."/>
        </authorList>
    </citation>
    <scope>NUCLEOTIDE SEQUENCE</scope>
    <source>
        <strain evidence="2">CGMCC 1.15320</strain>
    </source>
</reference>
<comment type="caution">
    <text evidence="2">The sequence shown here is derived from an EMBL/GenBank/DDBJ whole genome shotgun (WGS) entry which is preliminary data.</text>
</comment>
<dbReference type="Pfam" id="PF02627">
    <property type="entry name" value="CMD"/>
    <property type="match status" value="1"/>
</dbReference>
<dbReference type="RefSeq" id="WP_188722051.1">
    <property type="nucleotide sequence ID" value="NZ_BMIF01000010.1"/>
</dbReference>
<proteinExistence type="predicted"/>
<dbReference type="SUPFAM" id="SSF69118">
    <property type="entry name" value="AhpD-like"/>
    <property type="match status" value="1"/>
</dbReference>
<dbReference type="EMBL" id="BMIF01000010">
    <property type="protein sequence ID" value="GGA75123.1"/>
    <property type="molecule type" value="Genomic_DNA"/>
</dbReference>
<dbReference type="InterPro" id="IPR029032">
    <property type="entry name" value="AhpD-like"/>
</dbReference>
<dbReference type="Gene3D" id="1.20.1290.10">
    <property type="entry name" value="AhpD-like"/>
    <property type="match status" value="2"/>
</dbReference>
<feature type="domain" description="Carboxymuconolactone decarboxylase-like" evidence="1">
    <location>
        <begin position="35"/>
        <end position="117"/>
    </location>
</feature>
<protein>
    <recommendedName>
        <fullName evidence="1">Carboxymuconolactone decarboxylase-like domain-containing protein</fullName>
    </recommendedName>
</protein>